<dbReference type="AlphaFoldDB" id="A0A0G4FC09"/>
<dbReference type="InterPro" id="IPR004662">
    <property type="entry name" value="AcgluKinase_fam"/>
</dbReference>
<dbReference type="FunFam" id="3.40.1160.10:FF:000004">
    <property type="entry name" value="Acetylglutamate kinase"/>
    <property type="match status" value="1"/>
</dbReference>
<sequence>MEVSSVGAARAARRPNARGASLFDRCLRLGILLCSSALRTGLCNAFIVRPSPSSAALRGVHSSGRGAFVRARVDSSPQAQAVVAASVAVDAPSLSDLEAEAKRLTPEIRAEVMCQFLEFSSKYRDQFVVVKYGGHAMTDDALKRGFCRDVAALRQAGVNVVVVHGGGPQISETLTKLGIESKRVEGLRITDADTLRVTEMVLCGAVNKGLVSDIKAAGARSVGLSGRDDHFLIAEQLTKTVVGDDGNQQEIDLGFVGTPKRVDSSLLRSLCKSHYVPVVAPIGVGEKSETFNINADTAAGAIAAELKAARFLLLTDVPGVLDGERCLIDDIHVSELDGLIGGGTISGGMIPKVRTAQDAVEKGVGGVAILDGRVPHAVLMELCTKSGIGTLIH</sequence>
<accession>A0A0G4FC09</accession>
<proteinExistence type="inferred from homology"/>
<dbReference type="InterPro" id="IPR001048">
    <property type="entry name" value="Asp/Glu/Uridylate_kinase"/>
</dbReference>
<dbReference type="STRING" id="1169540.A0A0G4FC09"/>
<dbReference type="EC" id="2.7.2.8" evidence="2"/>
<keyword evidence="5" id="KW-0808">Transferase</keyword>
<keyword evidence="6" id="KW-0547">Nucleotide-binding</keyword>
<organism evidence="10 11">
    <name type="scientific">Vitrella brassicaformis (strain CCMP3155)</name>
    <dbReference type="NCBI Taxonomy" id="1169540"/>
    <lineage>
        <taxon>Eukaryota</taxon>
        <taxon>Sar</taxon>
        <taxon>Alveolata</taxon>
        <taxon>Colpodellida</taxon>
        <taxon>Vitrellaceae</taxon>
        <taxon>Vitrella</taxon>
    </lineage>
</organism>
<evidence type="ECO:0000256" key="6">
    <source>
        <dbReference type="ARBA" id="ARBA00022741"/>
    </source>
</evidence>
<evidence type="ECO:0000259" key="9">
    <source>
        <dbReference type="Pfam" id="PF00696"/>
    </source>
</evidence>
<keyword evidence="4" id="KW-0028">Amino-acid biosynthesis</keyword>
<dbReference type="NCBIfam" id="TIGR00761">
    <property type="entry name" value="argB"/>
    <property type="match status" value="1"/>
</dbReference>
<dbReference type="InterPro" id="IPR001057">
    <property type="entry name" value="Glu/AcGlu_kinase"/>
</dbReference>
<comment type="pathway">
    <text evidence="1">Amino-acid biosynthesis; L-arginine biosynthesis; N(2)-acetyl-L-ornithine from L-glutamate: step 2/4.</text>
</comment>
<evidence type="ECO:0000313" key="10">
    <source>
        <dbReference type="EMBL" id="CEM10132.1"/>
    </source>
</evidence>
<protein>
    <recommendedName>
        <fullName evidence="2">acetylglutamate kinase</fullName>
        <ecNumber evidence="2">2.7.2.8</ecNumber>
    </recommendedName>
</protein>
<dbReference type="Gene3D" id="3.40.1160.10">
    <property type="entry name" value="Acetylglutamate kinase-like"/>
    <property type="match status" value="1"/>
</dbReference>
<evidence type="ECO:0000256" key="2">
    <source>
        <dbReference type="ARBA" id="ARBA00013065"/>
    </source>
</evidence>
<dbReference type="HAMAP" id="MF_00082">
    <property type="entry name" value="ArgB"/>
    <property type="match status" value="1"/>
</dbReference>
<dbReference type="VEuPathDB" id="CryptoDB:Vbra_22575"/>
<evidence type="ECO:0000256" key="5">
    <source>
        <dbReference type="ARBA" id="ARBA00022679"/>
    </source>
</evidence>
<dbReference type="Pfam" id="PF00696">
    <property type="entry name" value="AA_kinase"/>
    <property type="match status" value="1"/>
</dbReference>
<dbReference type="PANTHER" id="PTHR23342:SF0">
    <property type="entry name" value="N-ACETYLGLUTAMATE SYNTHASE, MITOCHONDRIAL"/>
    <property type="match status" value="1"/>
</dbReference>
<dbReference type="PRINTS" id="PR00474">
    <property type="entry name" value="GLU5KINASE"/>
</dbReference>
<evidence type="ECO:0000256" key="4">
    <source>
        <dbReference type="ARBA" id="ARBA00022605"/>
    </source>
</evidence>
<dbReference type="OrthoDB" id="449078at2759"/>
<evidence type="ECO:0000256" key="3">
    <source>
        <dbReference type="ARBA" id="ARBA00022571"/>
    </source>
</evidence>
<gene>
    <name evidence="10" type="ORF">Vbra_22575</name>
</gene>
<dbReference type="PANTHER" id="PTHR23342">
    <property type="entry name" value="N-ACETYLGLUTAMATE SYNTHASE"/>
    <property type="match status" value="1"/>
</dbReference>
<keyword evidence="7" id="KW-0418">Kinase</keyword>
<evidence type="ECO:0000313" key="11">
    <source>
        <dbReference type="Proteomes" id="UP000041254"/>
    </source>
</evidence>
<dbReference type="GO" id="GO:0005524">
    <property type="term" value="F:ATP binding"/>
    <property type="evidence" value="ECO:0007669"/>
    <property type="project" value="UniProtKB-KW"/>
</dbReference>
<evidence type="ECO:0000256" key="1">
    <source>
        <dbReference type="ARBA" id="ARBA00004828"/>
    </source>
</evidence>
<keyword evidence="3" id="KW-0055">Arginine biosynthesis</keyword>
<name>A0A0G4FC09_VITBC</name>
<dbReference type="InterPro" id="IPR036393">
    <property type="entry name" value="AceGlu_kinase-like_sf"/>
</dbReference>
<dbReference type="GO" id="GO:0006526">
    <property type="term" value="P:L-arginine biosynthetic process"/>
    <property type="evidence" value="ECO:0007669"/>
    <property type="project" value="UniProtKB-KW"/>
</dbReference>
<feature type="domain" description="Aspartate/glutamate/uridylate kinase" evidence="9">
    <location>
        <begin position="127"/>
        <end position="370"/>
    </location>
</feature>
<dbReference type="Proteomes" id="UP000041254">
    <property type="component" value="Unassembled WGS sequence"/>
</dbReference>
<dbReference type="SUPFAM" id="SSF53633">
    <property type="entry name" value="Carbamate kinase-like"/>
    <property type="match status" value="1"/>
</dbReference>
<dbReference type="EMBL" id="CDMY01000401">
    <property type="protein sequence ID" value="CEM10132.1"/>
    <property type="molecule type" value="Genomic_DNA"/>
</dbReference>
<dbReference type="InterPro" id="IPR037528">
    <property type="entry name" value="ArgB"/>
</dbReference>
<dbReference type="PhylomeDB" id="A0A0G4FC09"/>
<dbReference type="GO" id="GO:0005737">
    <property type="term" value="C:cytoplasm"/>
    <property type="evidence" value="ECO:0007669"/>
    <property type="project" value="InterPro"/>
</dbReference>
<keyword evidence="11" id="KW-1185">Reference proteome</keyword>
<evidence type="ECO:0000256" key="8">
    <source>
        <dbReference type="ARBA" id="ARBA00022840"/>
    </source>
</evidence>
<dbReference type="GO" id="GO:0003991">
    <property type="term" value="F:acetylglutamate kinase activity"/>
    <property type="evidence" value="ECO:0007669"/>
    <property type="project" value="UniProtKB-EC"/>
</dbReference>
<keyword evidence="8" id="KW-0067">ATP-binding</keyword>
<dbReference type="OMA" id="EGLYEDW"/>
<evidence type="ECO:0000256" key="7">
    <source>
        <dbReference type="ARBA" id="ARBA00022777"/>
    </source>
</evidence>
<reference evidence="10 11" key="1">
    <citation type="submission" date="2014-11" db="EMBL/GenBank/DDBJ databases">
        <authorList>
            <person name="Zhu J."/>
            <person name="Qi W."/>
            <person name="Song R."/>
        </authorList>
    </citation>
    <scope>NUCLEOTIDE SEQUENCE [LARGE SCALE GENOMIC DNA]</scope>
</reference>
<dbReference type="InParanoid" id="A0A0G4FC09"/>